<evidence type="ECO:0000259" key="2">
    <source>
        <dbReference type="SMART" id="SM01259"/>
    </source>
</evidence>
<evidence type="ECO:0000313" key="4">
    <source>
        <dbReference type="Proteomes" id="UP001063350"/>
    </source>
</evidence>
<dbReference type="Gene3D" id="1.20.1280.290">
    <property type="match status" value="1"/>
</dbReference>
<dbReference type="RefSeq" id="WP_267926228.1">
    <property type="nucleotide sequence ID" value="NZ_AP024233.1"/>
</dbReference>
<dbReference type="PROSITE" id="PS51257">
    <property type="entry name" value="PROKAR_LIPOPROTEIN"/>
    <property type="match status" value="1"/>
</dbReference>
<protein>
    <submittedName>
        <fullName evidence="3">Lipid A biosynthesis protein</fullName>
    </submittedName>
</protein>
<sequence>MDKETIWLVIGFLGQACFTCRFLVQWLASERQKKSIIPLAFWYFSIVGGAILFSYAVYRRDPVFILGQSTGLLIYFRNLHFIKKDQRVKAYARA</sequence>
<feature type="transmembrane region" description="Helical" evidence="1">
    <location>
        <begin position="63"/>
        <end position="79"/>
    </location>
</feature>
<evidence type="ECO:0000256" key="1">
    <source>
        <dbReference type="SAM" id="Phobius"/>
    </source>
</evidence>
<name>A0A915XI65_9BACT</name>
<keyword evidence="1" id="KW-1133">Transmembrane helix</keyword>
<dbReference type="InterPro" id="IPR011499">
    <property type="entry name" value="Lipid_A_biosynth_N"/>
</dbReference>
<dbReference type="GO" id="GO:0008915">
    <property type="term" value="F:lipid-A-disaccharide synthase activity"/>
    <property type="evidence" value="ECO:0007669"/>
    <property type="project" value="InterPro"/>
</dbReference>
<keyword evidence="4" id="KW-1185">Reference proteome</keyword>
<organism evidence="3 4">
    <name type="scientific">Desulfolithobacter dissulfuricans</name>
    <dbReference type="NCBI Taxonomy" id="2795293"/>
    <lineage>
        <taxon>Bacteria</taxon>
        <taxon>Pseudomonadati</taxon>
        <taxon>Thermodesulfobacteriota</taxon>
        <taxon>Desulfobulbia</taxon>
        <taxon>Desulfobulbales</taxon>
        <taxon>Desulfobulbaceae</taxon>
        <taxon>Desulfolithobacter</taxon>
    </lineage>
</organism>
<proteinExistence type="predicted"/>
<dbReference type="GO" id="GO:0016020">
    <property type="term" value="C:membrane"/>
    <property type="evidence" value="ECO:0007669"/>
    <property type="project" value="GOC"/>
</dbReference>
<dbReference type="GO" id="GO:0009245">
    <property type="term" value="P:lipid A biosynthetic process"/>
    <property type="evidence" value="ECO:0007669"/>
    <property type="project" value="InterPro"/>
</dbReference>
<evidence type="ECO:0000313" key="3">
    <source>
        <dbReference type="EMBL" id="BCO09484.1"/>
    </source>
</evidence>
<keyword evidence="1" id="KW-0812">Transmembrane</keyword>
<dbReference type="Proteomes" id="UP001063350">
    <property type="component" value="Chromosome"/>
</dbReference>
<keyword evidence="1" id="KW-0472">Membrane</keyword>
<dbReference type="PIRSF" id="PIRSF028440">
    <property type="entry name" value="UCP_LAB_N"/>
    <property type="match status" value="1"/>
</dbReference>
<feature type="transmembrane region" description="Helical" evidence="1">
    <location>
        <begin position="36"/>
        <end position="57"/>
    </location>
</feature>
<reference evidence="3" key="1">
    <citation type="submission" date="2020-12" db="EMBL/GenBank/DDBJ databases">
        <title>Desulfobium dissulfuricans gen. nov., sp. nov., a novel mesophilic, sulfate-reducing bacterium isolated from a deep-sea hydrothermal vent.</title>
        <authorList>
            <person name="Hashimoto Y."/>
            <person name="Tame A."/>
            <person name="Sawayama S."/>
            <person name="Miyazaki J."/>
            <person name="Takai K."/>
            <person name="Nakagawa S."/>
        </authorList>
    </citation>
    <scope>NUCLEOTIDE SEQUENCE</scope>
    <source>
        <strain evidence="3">GF1</strain>
    </source>
</reference>
<dbReference type="KEGG" id="ddu:GF1_18600"/>
<dbReference type="EMBL" id="AP024233">
    <property type="protein sequence ID" value="BCO09484.1"/>
    <property type="molecule type" value="Genomic_DNA"/>
</dbReference>
<feature type="transmembrane region" description="Helical" evidence="1">
    <location>
        <begin position="6"/>
        <end position="24"/>
    </location>
</feature>
<dbReference type="AlphaFoldDB" id="A0A915XI65"/>
<dbReference type="SMART" id="SM01259">
    <property type="entry name" value="LAB_N"/>
    <property type="match status" value="1"/>
</dbReference>
<dbReference type="Pfam" id="PF07578">
    <property type="entry name" value="LAB_N"/>
    <property type="match status" value="1"/>
</dbReference>
<dbReference type="InterPro" id="IPR014546">
    <property type="entry name" value="UCP028440_lipidA_biosyn"/>
</dbReference>
<accession>A0A915XI65</accession>
<gene>
    <name evidence="3" type="ORF">GF1_18600</name>
</gene>
<feature type="domain" description="Lipid A biosynthesis N-terminal" evidence="2">
    <location>
        <begin position="10"/>
        <end position="81"/>
    </location>
</feature>